<feature type="compositionally biased region" description="Polar residues" evidence="1">
    <location>
        <begin position="21"/>
        <end position="41"/>
    </location>
</feature>
<accession>A0A976FN36</accession>
<gene>
    <name evidence="2" type="ORF">CCR75_004024</name>
</gene>
<dbReference type="AlphaFoldDB" id="A0A976FN36"/>
<feature type="region of interest" description="Disordered" evidence="1">
    <location>
        <begin position="1"/>
        <end position="47"/>
    </location>
</feature>
<dbReference type="Proteomes" id="UP000294530">
    <property type="component" value="Unassembled WGS sequence"/>
</dbReference>
<keyword evidence="3" id="KW-1185">Reference proteome</keyword>
<dbReference type="GeneID" id="94347785"/>
<organism evidence="2 3">
    <name type="scientific">Bremia lactucae</name>
    <name type="common">Lettuce downy mildew</name>
    <dbReference type="NCBI Taxonomy" id="4779"/>
    <lineage>
        <taxon>Eukaryota</taxon>
        <taxon>Sar</taxon>
        <taxon>Stramenopiles</taxon>
        <taxon>Oomycota</taxon>
        <taxon>Peronosporomycetes</taxon>
        <taxon>Peronosporales</taxon>
        <taxon>Peronosporaceae</taxon>
        <taxon>Bremia</taxon>
    </lineage>
</organism>
<dbReference type="KEGG" id="blac:94347785"/>
<dbReference type="EMBL" id="SHOA02000008">
    <property type="protein sequence ID" value="TDH69897.1"/>
    <property type="molecule type" value="Genomic_DNA"/>
</dbReference>
<reference evidence="2 3" key="1">
    <citation type="journal article" date="2021" name="Genome Biol.">
        <title>AFLAP: assembly-free linkage analysis pipeline using k-mers from genome sequencing data.</title>
        <authorList>
            <person name="Fletcher K."/>
            <person name="Zhang L."/>
            <person name="Gil J."/>
            <person name="Han R."/>
            <person name="Cavanaugh K."/>
            <person name="Michelmore R."/>
        </authorList>
    </citation>
    <scope>NUCLEOTIDE SEQUENCE [LARGE SCALE GENOMIC DNA]</scope>
    <source>
        <strain evidence="2 3">SF5</strain>
    </source>
</reference>
<sequence>MPTSDRVRIDNVSPVVPGLSGSKNSKTTSARSAYHRTTSGKSYPRSESRPVVCDWIIVCARKAGVSTGSRWGESIIPGLSTSI</sequence>
<evidence type="ECO:0000313" key="3">
    <source>
        <dbReference type="Proteomes" id="UP000294530"/>
    </source>
</evidence>
<name>A0A976FN36_BRELC</name>
<dbReference type="RefSeq" id="XP_067819396.1">
    <property type="nucleotide sequence ID" value="XM_067962114.1"/>
</dbReference>
<evidence type="ECO:0000256" key="1">
    <source>
        <dbReference type="SAM" id="MobiDB-lite"/>
    </source>
</evidence>
<comment type="caution">
    <text evidence="2">The sequence shown here is derived from an EMBL/GenBank/DDBJ whole genome shotgun (WGS) entry which is preliminary data.</text>
</comment>
<protein>
    <submittedName>
        <fullName evidence="2">Uncharacterized protein</fullName>
    </submittedName>
</protein>
<proteinExistence type="predicted"/>
<evidence type="ECO:0000313" key="2">
    <source>
        <dbReference type="EMBL" id="TDH69897.1"/>
    </source>
</evidence>